<organism evidence="6 7">
    <name type="scientific">Breoghania corrubedonensis</name>
    <dbReference type="NCBI Taxonomy" id="665038"/>
    <lineage>
        <taxon>Bacteria</taxon>
        <taxon>Pseudomonadati</taxon>
        <taxon>Pseudomonadota</taxon>
        <taxon>Alphaproteobacteria</taxon>
        <taxon>Hyphomicrobiales</taxon>
        <taxon>Stappiaceae</taxon>
        <taxon>Breoghania</taxon>
    </lineage>
</organism>
<evidence type="ECO:0000256" key="2">
    <source>
        <dbReference type="ARBA" id="ARBA00023125"/>
    </source>
</evidence>
<dbReference type="Gene3D" id="2.60.120.10">
    <property type="entry name" value="Jelly Rolls"/>
    <property type="match status" value="1"/>
</dbReference>
<evidence type="ECO:0000256" key="3">
    <source>
        <dbReference type="ARBA" id="ARBA00023163"/>
    </source>
</evidence>
<dbReference type="SMART" id="SM00100">
    <property type="entry name" value="cNMP"/>
    <property type="match status" value="1"/>
</dbReference>
<dbReference type="Pfam" id="PF00027">
    <property type="entry name" value="cNMP_binding"/>
    <property type="match status" value="1"/>
</dbReference>
<dbReference type="AlphaFoldDB" id="A0A2T5UYR7"/>
<dbReference type="GO" id="GO:0005829">
    <property type="term" value="C:cytosol"/>
    <property type="evidence" value="ECO:0007669"/>
    <property type="project" value="TreeGrafter"/>
</dbReference>
<proteinExistence type="predicted"/>
<evidence type="ECO:0000259" key="5">
    <source>
        <dbReference type="PROSITE" id="PS51063"/>
    </source>
</evidence>
<dbReference type="PANTHER" id="PTHR24567">
    <property type="entry name" value="CRP FAMILY TRANSCRIPTIONAL REGULATORY PROTEIN"/>
    <property type="match status" value="1"/>
</dbReference>
<evidence type="ECO:0000313" key="7">
    <source>
        <dbReference type="Proteomes" id="UP000244081"/>
    </source>
</evidence>
<protein>
    <submittedName>
        <fullName evidence="6">CRP-like cAMP-binding protein</fullName>
    </submittedName>
</protein>
<dbReference type="InterPro" id="IPR018490">
    <property type="entry name" value="cNMP-bd_dom_sf"/>
</dbReference>
<name>A0A2T5UYR7_9HYPH</name>
<dbReference type="EMBL" id="QAYG01000011">
    <property type="protein sequence ID" value="PTW56658.1"/>
    <property type="molecule type" value="Genomic_DNA"/>
</dbReference>
<dbReference type="InterPro" id="IPR036390">
    <property type="entry name" value="WH_DNA-bd_sf"/>
</dbReference>
<feature type="domain" description="HTH crp-type" evidence="5">
    <location>
        <begin position="141"/>
        <end position="218"/>
    </location>
</feature>
<dbReference type="InterPro" id="IPR012318">
    <property type="entry name" value="HTH_CRP"/>
</dbReference>
<dbReference type="RefSeq" id="WP_107991687.1">
    <property type="nucleotide sequence ID" value="NZ_QAYG01000011.1"/>
</dbReference>
<dbReference type="Proteomes" id="UP000244081">
    <property type="component" value="Unassembled WGS sequence"/>
</dbReference>
<reference evidence="6 7" key="1">
    <citation type="submission" date="2018-04" db="EMBL/GenBank/DDBJ databases">
        <title>Genomic Encyclopedia of Archaeal and Bacterial Type Strains, Phase II (KMG-II): from individual species to whole genera.</title>
        <authorList>
            <person name="Goeker M."/>
        </authorList>
    </citation>
    <scope>NUCLEOTIDE SEQUENCE [LARGE SCALE GENOMIC DNA]</scope>
    <source>
        <strain evidence="6 7">DSM 23382</strain>
    </source>
</reference>
<dbReference type="GO" id="GO:0003677">
    <property type="term" value="F:DNA binding"/>
    <property type="evidence" value="ECO:0007669"/>
    <property type="project" value="UniProtKB-KW"/>
</dbReference>
<dbReference type="SUPFAM" id="SSF46785">
    <property type="entry name" value="Winged helix' DNA-binding domain"/>
    <property type="match status" value="1"/>
</dbReference>
<evidence type="ECO:0000313" key="6">
    <source>
        <dbReference type="EMBL" id="PTW56658.1"/>
    </source>
</evidence>
<accession>A0A2T5UYR7</accession>
<dbReference type="OrthoDB" id="3525895at2"/>
<dbReference type="Pfam" id="PF13545">
    <property type="entry name" value="HTH_Crp_2"/>
    <property type="match status" value="1"/>
</dbReference>
<dbReference type="SUPFAM" id="SSF51206">
    <property type="entry name" value="cAMP-binding domain-like"/>
    <property type="match status" value="1"/>
</dbReference>
<gene>
    <name evidence="6" type="ORF">C8N35_111121</name>
</gene>
<dbReference type="GO" id="GO:0003700">
    <property type="term" value="F:DNA-binding transcription factor activity"/>
    <property type="evidence" value="ECO:0007669"/>
    <property type="project" value="TreeGrafter"/>
</dbReference>
<feature type="domain" description="Cyclic nucleotide-binding" evidence="4">
    <location>
        <begin position="7"/>
        <end position="106"/>
    </location>
</feature>
<keyword evidence="7" id="KW-1185">Reference proteome</keyword>
<evidence type="ECO:0000259" key="4">
    <source>
        <dbReference type="PROSITE" id="PS50042"/>
    </source>
</evidence>
<keyword evidence="2" id="KW-0238">DNA-binding</keyword>
<dbReference type="InterPro" id="IPR000595">
    <property type="entry name" value="cNMP-bd_dom"/>
</dbReference>
<dbReference type="InterPro" id="IPR014710">
    <property type="entry name" value="RmlC-like_jellyroll"/>
</dbReference>
<evidence type="ECO:0000256" key="1">
    <source>
        <dbReference type="ARBA" id="ARBA00023015"/>
    </source>
</evidence>
<dbReference type="InterPro" id="IPR050397">
    <property type="entry name" value="Env_Response_Regulators"/>
</dbReference>
<keyword evidence="3" id="KW-0804">Transcription</keyword>
<dbReference type="PROSITE" id="PS51063">
    <property type="entry name" value="HTH_CRP_2"/>
    <property type="match status" value="1"/>
</dbReference>
<dbReference type="CDD" id="cd00038">
    <property type="entry name" value="CAP_ED"/>
    <property type="match status" value="1"/>
</dbReference>
<keyword evidence="1" id="KW-0805">Transcription regulation</keyword>
<sequence length="229" mass="25461">MLHWLPDYDELNADVKSAIARSSYKTVYNKNSVIYLQEDSADKFYIVLSGYVRLSYIMEDGTAILYAIVPPGESFGELGVFDRSFYTDTASTIGTVSVLVVNADIFHTADSCGREIRAALSDLIASRYKTYIDVTKSLYLTSLSARLALSLLRLTMSLGHTMEYKGRVVPFLGTMVTQSDLGAMARGTRGNVNRVLKTWEREGLIVAQDRKIIILDPEGLETQTMNGGW</sequence>
<dbReference type="PROSITE" id="PS50042">
    <property type="entry name" value="CNMP_BINDING_3"/>
    <property type="match status" value="1"/>
</dbReference>
<dbReference type="PANTHER" id="PTHR24567:SF74">
    <property type="entry name" value="HTH-TYPE TRANSCRIPTIONAL REGULATOR ARCR"/>
    <property type="match status" value="1"/>
</dbReference>
<comment type="caution">
    <text evidence="6">The sequence shown here is derived from an EMBL/GenBank/DDBJ whole genome shotgun (WGS) entry which is preliminary data.</text>
</comment>